<feature type="compositionally biased region" description="Low complexity" evidence="2">
    <location>
        <begin position="295"/>
        <end position="314"/>
    </location>
</feature>
<accession>K9ALM6</accession>
<feature type="coiled-coil region" evidence="1">
    <location>
        <begin position="94"/>
        <end position="121"/>
    </location>
</feature>
<evidence type="ECO:0000313" key="3">
    <source>
        <dbReference type="EMBL" id="EKU48209.1"/>
    </source>
</evidence>
<sequence length="334" mass="38477">MLTKEFAQKVELSEKQVRKIVQHLEERGYRLNKTEYRGREATDFQEEDIELFQDIATKVKQTNSYDLAFEELEKEKDFLQVIVKDDASNLPSEQSEITYLIEELRTEIRNMREERKVLGQMIHQIHQQQNELKGVQGEITSKLEENTETLKAIETSSASHQEAVKNLESTQNNYSETMNQIMTSQKDYADSLKNIESSQKEYMDALKKIEKEQQNQNESFKNIESKQKAQIDSFKRVEDNVKENQKPSNQTSETASSSNVQAATTTSTESNPTKVEVKSDSNNLTEHATEKQVASNNNQQSSQQTSQSHQSQSSPLAEEKPQEKKGFFQRLFGM</sequence>
<keyword evidence="4" id="KW-1185">Reference proteome</keyword>
<dbReference type="eggNOG" id="COG5183">
    <property type="taxonomic scope" value="Bacteria"/>
</dbReference>
<reference evidence="3 4" key="1">
    <citation type="journal article" date="2013" name="Genome Announc.">
        <title>Genome Sequence of Staphylococcus massiliensis Strain S46, Isolated from the Surface of Healthy Human Skin.</title>
        <authorList>
            <person name="Srivastav R."/>
            <person name="Singh A."/>
            <person name="Jangir P.K."/>
            <person name="Kumari C."/>
            <person name="Muduli S."/>
            <person name="Sharma R."/>
        </authorList>
    </citation>
    <scope>NUCLEOTIDE SEQUENCE [LARGE SCALE GENOMIC DNA]</scope>
    <source>
        <strain evidence="3 4">S46</strain>
    </source>
</reference>
<dbReference type="AlphaFoldDB" id="K9ALM6"/>
<feature type="compositionally biased region" description="Basic and acidic residues" evidence="2">
    <location>
        <begin position="221"/>
        <end position="245"/>
    </location>
</feature>
<dbReference type="STRING" id="1229783.C273_05867"/>
<evidence type="ECO:0000313" key="4">
    <source>
        <dbReference type="Proteomes" id="UP000009885"/>
    </source>
</evidence>
<feature type="compositionally biased region" description="Polar residues" evidence="2">
    <location>
        <begin position="246"/>
        <end position="273"/>
    </location>
</feature>
<dbReference type="Proteomes" id="UP000009885">
    <property type="component" value="Unassembled WGS sequence"/>
</dbReference>
<keyword evidence="1" id="KW-0175">Coiled coil</keyword>
<feature type="region of interest" description="Disordered" evidence="2">
    <location>
        <begin position="213"/>
        <end position="334"/>
    </location>
</feature>
<dbReference type="OrthoDB" id="2414380at2"/>
<dbReference type="EMBL" id="AMSQ01000007">
    <property type="protein sequence ID" value="EKU48209.1"/>
    <property type="molecule type" value="Genomic_DNA"/>
</dbReference>
<evidence type="ECO:0000256" key="1">
    <source>
        <dbReference type="SAM" id="Coils"/>
    </source>
</evidence>
<dbReference type="PATRIC" id="fig|1229783.3.peg.1186"/>
<gene>
    <name evidence="3" type="ORF">C273_05867</name>
</gene>
<evidence type="ECO:0000256" key="2">
    <source>
        <dbReference type="SAM" id="MobiDB-lite"/>
    </source>
</evidence>
<feature type="compositionally biased region" description="Basic and acidic residues" evidence="2">
    <location>
        <begin position="317"/>
        <end position="326"/>
    </location>
</feature>
<proteinExistence type="predicted"/>
<name>K9ALM6_9STAP</name>
<organism evidence="3 4">
    <name type="scientific">Staphylococcus massiliensis S46</name>
    <dbReference type="NCBI Taxonomy" id="1229783"/>
    <lineage>
        <taxon>Bacteria</taxon>
        <taxon>Bacillati</taxon>
        <taxon>Bacillota</taxon>
        <taxon>Bacilli</taxon>
        <taxon>Bacillales</taxon>
        <taxon>Staphylococcaceae</taxon>
        <taxon>Staphylococcus</taxon>
    </lineage>
</organism>
<protein>
    <recommendedName>
        <fullName evidence="5">DNA-binding protein</fullName>
    </recommendedName>
</protein>
<dbReference type="RefSeq" id="WP_009383337.1">
    <property type="nucleotide sequence ID" value="NZ_AMSQ01000007.1"/>
</dbReference>
<evidence type="ECO:0008006" key="5">
    <source>
        <dbReference type="Google" id="ProtNLM"/>
    </source>
</evidence>
<comment type="caution">
    <text evidence="3">The sequence shown here is derived from an EMBL/GenBank/DDBJ whole genome shotgun (WGS) entry which is preliminary data.</text>
</comment>